<proteinExistence type="predicted"/>
<gene>
    <name evidence="1" type="ORF">KPNJ2_01744</name>
</gene>
<protein>
    <submittedName>
        <fullName evidence="1">Uncharacterized protein</fullName>
    </submittedName>
</protein>
<dbReference type="EMBL" id="CP006918">
    <property type="protein sequence ID" value="AHM78524.1"/>
    <property type="molecule type" value="Genomic_DNA"/>
</dbReference>
<organism evidence="1 2">
    <name type="scientific">Klebsiella pneumoniae 30684/NJST258_2</name>
    <dbReference type="NCBI Taxonomy" id="1420013"/>
    <lineage>
        <taxon>Bacteria</taxon>
        <taxon>Pseudomonadati</taxon>
        <taxon>Pseudomonadota</taxon>
        <taxon>Gammaproteobacteria</taxon>
        <taxon>Enterobacterales</taxon>
        <taxon>Enterobacteriaceae</taxon>
        <taxon>Klebsiella/Raoultella group</taxon>
        <taxon>Klebsiella</taxon>
        <taxon>Klebsiella pneumoniae complex</taxon>
    </lineage>
</organism>
<evidence type="ECO:0000313" key="2">
    <source>
        <dbReference type="Proteomes" id="UP000019586"/>
    </source>
</evidence>
<sequence>MNGKKRPSVIKPRQCQRNRYSHLIVLHHHFIHPEFLPKKNLSTLRHE</sequence>
<reference evidence="1 2" key="1">
    <citation type="journal article" date="2014" name="Proc. Natl. Acad. Sci. U.S.A.">
        <title>Molecular dissection of the evolution of carbapenem-resistant multilocus sequence type 258 Klebsiella pneumoniae.</title>
        <authorList>
            <person name="Deleo F.R."/>
            <person name="Chen L."/>
            <person name="Porcella S.F."/>
            <person name="Martens C.A."/>
            <person name="Kobayashi S.D."/>
            <person name="Porter A.R."/>
            <person name="Chavda K.D."/>
            <person name="Jacobs M.R."/>
            <person name="Mathema B."/>
            <person name="Olsen R.J."/>
            <person name="Bonomo R.A."/>
            <person name="Musser J.M."/>
            <person name="Kreiswirth B.N."/>
        </authorList>
    </citation>
    <scope>NUCLEOTIDE SEQUENCE [LARGE SCALE GENOMIC DNA]</scope>
    <source>
        <strain evidence="1">30684/NJST258_2</strain>
    </source>
</reference>
<accession>W8UF13</accession>
<dbReference type="HOGENOM" id="CLU_3169161_0_0_6"/>
<dbReference type="AlphaFoldDB" id="W8UF13"/>
<dbReference type="Proteomes" id="UP000019586">
    <property type="component" value="Chromosome"/>
</dbReference>
<evidence type="ECO:0000313" key="1">
    <source>
        <dbReference type="EMBL" id="AHM78524.1"/>
    </source>
</evidence>
<name>W8UF13_KLEPN</name>
<dbReference type="KEGG" id="kps:KPNJ2_01744"/>